<evidence type="ECO:0000313" key="1">
    <source>
        <dbReference type="EMBL" id="MEE6126226.1"/>
    </source>
</evidence>
<comment type="caution">
    <text evidence="1">The sequence shown here is derived from an EMBL/GenBank/DDBJ whole genome shotgun (WGS) entry which is preliminary data.</text>
</comment>
<keyword evidence="2" id="KW-1185">Reference proteome</keyword>
<accession>A0ABU7QUJ9</accession>
<reference evidence="1 2" key="1">
    <citation type="submission" date="2024-01" db="EMBL/GenBank/DDBJ databases">
        <title>Whole genome of Chryseobacterium arthrosphaerae NNCa 2741.</title>
        <authorList>
            <person name="Boriskina E.V."/>
            <person name="Gordinskaya N.A."/>
            <person name="Kropotov V.S."/>
            <person name="Alekseeva A.E."/>
            <person name="Makhova M.A."/>
            <person name="Kryazhev D.V."/>
            <person name="Shkurkina I.S."/>
        </authorList>
    </citation>
    <scope>NUCLEOTIDE SEQUENCE [LARGE SCALE GENOMIC DNA]</scope>
    <source>
        <strain evidence="1 2">NNCa 2741</strain>
    </source>
</reference>
<dbReference type="EMBL" id="JAZGJU010000004">
    <property type="protein sequence ID" value="MEE6126226.1"/>
    <property type="molecule type" value="Genomic_DNA"/>
</dbReference>
<gene>
    <name evidence="1" type="ORF">V2E39_02365</name>
</gene>
<dbReference type="Pfam" id="PF09965">
    <property type="entry name" value="DUF2199"/>
    <property type="match status" value="1"/>
</dbReference>
<organism evidence="1 2">
    <name type="scientific">Chryseobacterium arthrosphaerae</name>
    <dbReference type="NCBI Taxonomy" id="651561"/>
    <lineage>
        <taxon>Bacteria</taxon>
        <taxon>Pseudomonadati</taxon>
        <taxon>Bacteroidota</taxon>
        <taxon>Flavobacteriia</taxon>
        <taxon>Flavobacteriales</taxon>
        <taxon>Weeksellaceae</taxon>
        <taxon>Chryseobacterium group</taxon>
        <taxon>Chryseobacterium</taxon>
    </lineage>
</organism>
<protein>
    <submittedName>
        <fullName evidence="1">DUF2199 domain-containing protein</fullName>
    </submittedName>
</protein>
<dbReference type="RefSeq" id="WP_228394747.1">
    <property type="nucleotide sequence ID" value="NZ_CP119767.1"/>
</dbReference>
<proteinExistence type="predicted"/>
<dbReference type="InterPro" id="IPR018697">
    <property type="entry name" value="DUF2199"/>
</dbReference>
<sequence length="169" mass="19819">MMKYICECCGEEKEDWPALGYSSPYFYSCLSEEELKNAELTSDLCTIEAPDDTHRFIRAVLVQEVIDDCRDLDYGIWVSLSEKSFNEYVENYDNKKFEAEYFGWLSTYLPDYDFSESIPTTVVVNNAIGRPFVFPHQSHKHPFVDDFYNGITKEEAERRINRVLNLNDE</sequence>
<evidence type="ECO:0000313" key="2">
    <source>
        <dbReference type="Proteomes" id="UP001350005"/>
    </source>
</evidence>
<dbReference type="Proteomes" id="UP001350005">
    <property type="component" value="Unassembled WGS sequence"/>
</dbReference>
<name>A0ABU7QUJ9_9FLAO</name>